<dbReference type="EMBL" id="SEYY01002416">
    <property type="protein sequence ID" value="KAB7504772.1"/>
    <property type="molecule type" value="Genomic_DNA"/>
</dbReference>
<feature type="non-terminal residue" evidence="2">
    <location>
        <position position="1"/>
    </location>
</feature>
<dbReference type="AlphaFoldDB" id="A0A5N5TE07"/>
<evidence type="ECO:0000313" key="3">
    <source>
        <dbReference type="Proteomes" id="UP000326759"/>
    </source>
</evidence>
<feature type="region of interest" description="Disordered" evidence="1">
    <location>
        <begin position="99"/>
        <end position="154"/>
    </location>
</feature>
<sequence length="549" mass="63130">NHQIFLGTPEIVANYHKRLLTSSTRGALIIEDISAILEDAENRLYLLSILERLKLSNKTSKMNVVFVSRFEDPHLTDHLSRMIGINVVKLNESSVSDIPEALKTQEENPSVNKGKEERTNHASDELKNQFVQETSFTPSPTPKRPHTSSEDYLLRKSVKTHSEISTRAYVIDQASFKYQAPQDHLSLPHSNFPVSVEENKKHHGEDSHSNTFQSELHFSSDKYDSKNKTLIKKLPEAELNLRSTLGEELYKSFAQERKEILSSHESEYDAYKTFPDLHPNYDKYYSEFLKDYVKKYPIHKSEDHKASVWKEHWKSKLKAVMDDEWKEQKKKLFLKYQNKVEKESQENLMKLQVPLSVNDPRTNLSDSSQSRTNDNRIEEVDKIDNKSLVEEDEFTVEKSLDFLEQFSPKFGVLGPSMLAMVESTRKLGSNTFEALNIFTEEENVALINMGISKLKALQQKSSELDPVLTCAINFITQLLEYAKSPPLHLILDIKSIARCTLGQSPTCILDKINKILTRKKRANESKEKINELFLKVCAVQFDLQTSSND</sequence>
<accession>A0A5N5TE07</accession>
<reference evidence="2 3" key="1">
    <citation type="journal article" date="2019" name="PLoS Biol.">
        <title>Sex chromosomes control vertical transmission of feminizing Wolbachia symbionts in an isopod.</title>
        <authorList>
            <person name="Becking T."/>
            <person name="Chebbi M.A."/>
            <person name="Giraud I."/>
            <person name="Moumen B."/>
            <person name="Laverre T."/>
            <person name="Caubet Y."/>
            <person name="Peccoud J."/>
            <person name="Gilbert C."/>
            <person name="Cordaux R."/>
        </authorList>
    </citation>
    <scope>NUCLEOTIDE SEQUENCE [LARGE SCALE GENOMIC DNA]</scope>
    <source>
        <strain evidence="2">ANa2</strain>
        <tissue evidence="2">Whole body excluding digestive tract and cuticle</tissue>
    </source>
</reference>
<feature type="compositionally biased region" description="Polar residues" evidence="1">
    <location>
        <begin position="129"/>
        <end position="138"/>
    </location>
</feature>
<keyword evidence="3" id="KW-1185">Reference proteome</keyword>
<evidence type="ECO:0000256" key="1">
    <source>
        <dbReference type="SAM" id="MobiDB-lite"/>
    </source>
</evidence>
<protein>
    <submittedName>
        <fullName evidence="2">Uncharacterized protein</fullName>
    </submittedName>
</protein>
<feature type="region of interest" description="Disordered" evidence="1">
    <location>
        <begin position="357"/>
        <end position="376"/>
    </location>
</feature>
<gene>
    <name evidence="2" type="ORF">Anas_11795</name>
</gene>
<proteinExistence type="predicted"/>
<evidence type="ECO:0000313" key="2">
    <source>
        <dbReference type="EMBL" id="KAB7504772.1"/>
    </source>
</evidence>
<comment type="caution">
    <text evidence="2">The sequence shown here is derived from an EMBL/GenBank/DDBJ whole genome shotgun (WGS) entry which is preliminary data.</text>
</comment>
<feature type="compositionally biased region" description="Basic and acidic residues" evidence="1">
    <location>
        <begin position="113"/>
        <end position="127"/>
    </location>
</feature>
<name>A0A5N5TE07_9CRUS</name>
<feature type="compositionally biased region" description="Polar residues" evidence="1">
    <location>
        <begin position="359"/>
        <end position="372"/>
    </location>
</feature>
<organism evidence="2 3">
    <name type="scientific">Armadillidium nasatum</name>
    <dbReference type="NCBI Taxonomy" id="96803"/>
    <lineage>
        <taxon>Eukaryota</taxon>
        <taxon>Metazoa</taxon>
        <taxon>Ecdysozoa</taxon>
        <taxon>Arthropoda</taxon>
        <taxon>Crustacea</taxon>
        <taxon>Multicrustacea</taxon>
        <taxon>Malacostraca</taxon>
        <taxon>Eumalacostraca</taxon>
        <taxon>Peracarida</taxon>
        <taxon>Isopoda</taxon>
        <taxon>Oniscidea</taxon>
        <taxon>Crinocheta</taxon>
        <taxon>Armadillidiidae</taxon>
        <taxon>Armadillidium</taxon>
    </lineage>
</organism>
<dbReference type="Proteomes" id="UP000326759">
    <property type="component" value="Unassembled WGS sequence"/>
</dbReference>